<name>A0A2P7SCH5_9HYPH</name>
<keyword evidence="4 6" id="KW-1133">Transmembrane helix</keyword>
<reference evidence="8 9" key="1">
    <citation type="submission" date="2018-03" db="EMBL/GenBank/DDBJ databases">
        <title>The draft genome of Mesorhizobium soli JCM 19897.</title>
        <authorList>
            <person name="Li L."/>
            <person name="Liu L."/>
            <person name="Liang L."/>
            <person name="Wang T."/>
            <person name="Zhang X."/>
        </authorList>
    </citation>
    <scope>NUCLEOTIDE SEQUENCE [LARGE SCALE GENOMIC DNA]</scope>
    <source>
        <strain evidence="8 9">JCM 19897</strain>
    </source>
</reference>
<dbReference type="InterPro" id="IPR051311">
    <property type="entry name" value="DedA_domain"/>
</dbReference>
<evidence type="ECO:0000256" key="3">
    <source>
        <dbReference type="ARBA" id="ARBA00022692"/>
    </source>
</evidence>
<evidence type="ECO:0000313" key="8">
    <source>
        <dbReference type="EMBL" id="PSJ60214.1"/>
    </source>
</evidence>
<dbReference type="AlphaFoldDB" id="A0A2P7SCH5"/>
<dbReference type="InterPro" id="IPR032816">
    <property type="entry name" value="VTT_dom"/>
</dbReference>
<protein>
    <submittedName>
        <fullName evidence="8">DedA family protein</fullName>
    </submittedName>
</protein>
<keyword evidence="5 6" id="KW-0472">Membrane</keyword>
<feature type="transmembrane region" description="Helical" evidence="6">
    <location>
        <begin position="134"/>
        <end position="159"/>
    </location>
</feature>
<dbReference type="Pfam" id="PF09335">
    <property type="entry name" value="VTT_dom"/>
    <property type="match status" value="1"/>
</dbReference>
<dbReference type="OrthoDB" id="9813426at2"/>
<evidence type="ECO:0000259" key="7">
    <source>
        <dbReference type="Pfam" id="PF09335"/>
    </source>
</evidence>
<dbReference type="EMBL" id="PXYL01000006">
    <property type="protein sequence ID" value="PSJ60214.1"/>
    <property type="molecule type" value="Genomic_DNA"/>
</dbReference>
<evidence type="ECO:0000256" key="2">
    <source>
        <dbReference type="ARBA" id="ARBA00022475"/>
    </source>
</evidence>
<evidence type="ECO:0000256" key="4">
    <source>
        <dbReference type="ARBA" id="ARBA00022989"/>
    </source>
</evidence>
<dbReference type="PANTHER" id="PTHR42709:SF6">
    <property type="entry name" value="UNDECAPRENYL PHOSPHATE TRANSPORTER A"/>
    <property type="match status" value="1"/>
</dbReference>
<organism evidence="8 9">
    <name type="scientific">Pseudaminobacter soli</name>
    <name type="common">ex Li et al. 2025</name>
    <dbReference type="NCBI Taxonomy" id="1295366"/>
    <lineage>
        <taxon>Bacteria</taxon>
        <taxon>Pseudomonadati</taxon>
        <taxon>Pseudomonadota</taxon>
        <taxon>Alphaproteobacteria</taxon>
        <taxon>Hyphomicrobiales</taxon>
        <taxon>Phyllobacteriaceae</taxon>
        <taxon>Pseudaminobacter</taxon>
    </lineage>
</organism>
<keyword evidence="3 6" id="KW-0812">Transmembrane</keyword>
<dbReference type="GO" id="GO:0005886">
    <property type="term" value="C:plasma membrane"/>
    <property type="evidence" value="ECO:0007669"/>
    <property type="project" value="UniProtKB-SubCell"/>
</dbReference>
<feature type="domain" description="VTT" evidence="7">
    <location>
        <begin position="30"/>
        <end position="159"/>
    </location>
</feature>
<keyword evidence="2" id="KW-1003">Cell membrane</keyword>
<evidence type="ECO:0000256" key="5">
    <source>
        <dbReference type="ARBA" id="ARBA00023136"/>
    </source>
</evidence>
<dbReference type="RefSeq" id="WP_106724545.1">
    <property type="nucleotide sequence ID" value="NZ_PXYL01000006.1"/>
</dbReference>
<gene>
    <name evidence="8" type="ORF">C7I85_13650</name>
</gene>
<keyword evidence="9" id="KW-1185">Reference proteome</keyword>
<feature type="transmembrane region" description="Helical" evidence="6">
    <location>
        <begin position="171"/>
        <end position="190"/>
    </location>
</feature>
<proteinExistence type="predicted"/>
<comment type="caution">
    <text evidence="8">The sequence shown here is derived from an EMBL/GenBank/DDBJ whole genome shotgun (WGS) entry which is preliminary data.</text>
</comment>
<dbReference type="Proteomes" id="UP000240653">
    <property type="component" value="Unassembled WGS sequence"/>
</dbReference>
<sequence length="206" mass="22252">MTDTILAVLDLGLAGIACVALAEKLLPIAPSYVVLMFLGMAAAANGHALPILLLVTTTASTLGSMLWYGAGRLFGPVRATMLVERFGKYVFLRPETYRRLASAYGRNNFSTALTAQLVPVVRIYLALPAGAFRLAALPFATATFLGCMVYNAIFIGLGYLIRDTGQNPADLGFRVIMVVLLIEGGCMLAVRWKARRRHGEQELGVR</sequence>
<evidence type="ECO:0000313" key="9">
    <source>
        <dbReference type="Proteomes" id="UP000240653"/>
    </source>
</evidence>
<evidence type="ECO:0000256" key="6">
    <source>
        <dbReference type="SAM" id="Phobius"/>
    </source>
</evidence>
<accession>A0A2P7SCH5</accession>
<comment type="subcellular location">
    <subcellularLocation>
        <location evidence="1">Cell membrane</location>
        <topology evidence="1">Multi-pass membrane protein</topology>
    </subcellularLocation>
</comment>
<dbReference type="PANTHER" id="PTHR42709">
    <property type="entry name" value="ALKALINE PHOSPHATASE LIKE PROTEIN"/>
    <property type="match status" value="1"/>
</dbReference>
<evidence type="ECO:0000256" key="1">
    <source>
        <dbReference type="ARBA" id="ARBA00004651"/>
    </source>
</evidence>